<keyword evidence="24" id="KW-1185">Reference proteome</keyword>
<dbReference type="PROSITE" id="PS51450">
    <property type="entry name" value="LRR"/>
    <property type="match status" value="1"/>
</dbReference>
<keyword evidence="13 20" id="KW-1133">Transmembrane helix</keyword>
<evidence type="ECO:0000313" key="23">
    <source>
        <dbReference type="EMBL" id="QCD88324.1"/>
    </source>
</evidence>
<evidence type="ECO:0000256" key="4">
    <source>
        <dbReference type="ARBA" id="ARBA00022553"/>
    </source>
</evidence>
<dbReference type="SUPFAM" id="SSF52058">
    <property type="entry name" value="L domain-like"/>
    <property type="match status" value="1"/>
</dbReference>
<dbReference type="FunFam" id="2.60.120.430:FF:000004">
    <property type="entry name" value="Putative leucine-rich repeat receptor-like serine/threonine-protein kinase"/>
    <property type="match status" value="1"/>
</dbReference>
<evidence type="ECO:0000256" key="13">
    <source>
        <dbReference type="ARBA" id="ARBA00022989"/>
    </source>
</evidence>
<evidence type="ECO:0000256" key="5">
    <source>
        <dbReference type="ARBA" id="ARBA00022614"/>
    </source>
</evidence>
<dbReference type="InterPro" id="IPR051824">
    <property type="entry name" value="LRR_Rcpt-Like_S/T_Kinase"/>
</dbReference>
<comment type="catalytic activity">
    <reaction evidence="18">
        <text>L-seryl-[protein] + ATP = O-phospho-L-seryl-[protein] + ADP + H(+)</text>
        <dbReference type="Rhea" id="RHEA:17989"/>
        <dbReference type="Rhea" id="RHEA-COMP:9863"/>
        <dbReference type="Rhea" id="RHEA-COMP:11604"/>
        <dbReference type="ChEBI" id="CHEBI:15378"/>
        <dbReference type="ChEBI" id="CHEBI:29999"/>
        <dbReference type="ChEBI" id="CHEBI:30616"/>
        <dbReference type="ChEBI" id="CHEBI:83421"/>
        <dbReference type="ChEBI" id="CHEBI:456216"/>
        <dbReference type="EC" id="2.7.11.1"/>
    </reaction>
</comment>
<keyword evidence="9" id="KW-0677">Repeat</keyword>
<evidence type="ECO:0000256" key="8">
    <source>
        <dbReference type="ARBA" id="ARBA00022729"/>
    </source>
</evidence>
<reference evidence="23 24" key="1">
    <citation type="submission" date="2019-04" db="EMBL/GenBank/DDBJ databases">
        <title>An improved genome assembly and genetic linkage map for asparagus bean, Vigna unguiculata ssp. sesquipedialis.</title>
        <authorList>
            <person name="Xia Q."/>
            <person name="Zhang R."/>
            <person name="Dong Y."/>
        </authorList>
    </citation>
    <scope>NUCLEOTIDE SEQUENCE [LARGE SCALE GENOMIC DNA]</scope>
    <source>
        <tissue evidence="23">Leaf</tissue>
    </source>
</reference>
<evidence type="ECO:0000256" key="1">
    <source>
        <dbReference type="ARBA" id="ARBA00004479"/>
    </source>
</evidence>
<dbReference type="FunFam" id="3.80.10.10:FF:001026">
    <property type="entry name" value="Putative leucine-rich repeat receptor-like serine/threonine-protein kinase isoform A"/>
    <property type="match status" value="1"/>
</dbReference>
<dbReference type="CDD" id="cd14066">
    <property type="entry name" value="STKc_IRAK"/>
    <property type="match status" value="1"/>
</dbReference>
<dbReference type="InterPro" id="IPR011009">
    <property type="entry name" value="Kinase-like_dom_sf"/>
</dbReference>
<evidence type="ECO:0000256" key="9">
    <source>
        <dbReference type="ARBA" id="ARBA00022737"/>
    </source>
</evidence>
<sequence length="1306" mass="144563">MASHHFFLLQLLLAFFFLSLAFGATLPEDEVQALKDIGESLGKKDWDFSVDPCSGELNWTSQTKVRGTENNVTCDCSFENATICHVTNILLKVQNLRGTLPVAMVRLPYLQEIDLSRNYLNGTIPPEWGLLNLVHISLSANRLTGSIPPELANISTLQSLTLEFNQLSGNLPSELGNLPNIQRLLLTSNNFTGELPATFARLTTLQEVRLGDNKFSGRIPDFIQSWTSVQKLVIQGTGLSGPIPSGISLLESLTDLRISDIEGSDYFPFPQLDNLANLEILILRSCNINGTIPEYLGNMSNLQTLDLSFNRLSGQIPSSFEYGLRKTDYIYLTGNILTGPVPAWAEKEKNVDLSYNNFTMENSGQQPCQRGNVNLFASYSVDNSSESVSCLKSVACPKKSHSLHINCGGKQVTVDGNETYDEDTDNAGPARFHLSGKNWGFSSTGHFMDNDRAEYYTWLNQSQLFLADAEIYMDARVSPISLTYYGFCLGNGNYTVNLHFAEVMFTEDQTFNSLGRRIFDVYIQGNMVLKNFNIAEEAGGVNKAVTKSFTIVISSNTLEIRLYWAGKGTIGIPFKSVYGPLISAISVNPNFIPPSENGSRISAGAVVAIVAGAVVFLVLVFGILWWRGFLGQKSSLARELKGLKLQMGIFTLRQIKAATNNFNKANKIGEGGFGPVYKGNLSDGTIIAVKQLSSKSRQGNREFINELGMISALQHPCLVKLYGCCVEGDQLLLVYEYMENNSLARALFGPEEHQIKLDWPTRQNICVGIAKGLAYLHEESRLKIVHRDIKTTNVLLDKYLKPKISDFGLAKLDEEDNTHISTRIAGTYGYMAPEYAMHGYLTDKADVYSFGIVALEIISGRSNIIQRHKEASLHLLDWAHMLKESGNLMELVDGRLGLDFNKKEVITMINVALLCTNATASLRPTMSSVVSMLEGRSVVHQELISESSEALDEKKLEVMRQHYQEIEENNLSESNNQSLSVDDTLATSSISATDLYPVYMNSSYWEKRGCQIAAAKMEDLDSLIIYPEGEQELRQKLMDARIELETTKHLKTELFNQLKMAYQERDEARCQLVKLMNQFMPSSSNNLQNVFDMQNHFTFPSAMRASSGITESDNSLSHGSSQVEFLFDSSTEVTNINAVNPFDKMTYLNQNLIQDFNFSAPYVSMIPSVKPVCDPAAAVIDRLANERGLPQIGQLLQAVKDAGPLLNTLLLAGQLPTWVNPPPIEEIKVPPVAIKKCDVTSIIKPNTFGESGNSLLKSKIPTLHHSSNALSTCSASMLNLAGQTTGSWNSTWQLNSTSGVTSKSRQ</sequence>
<keyword evidence="6" id="KW-0808">Transferase</keyword>
<evidence type="ECO:0000256" key="11">
    <source>
        <dbReference type="ARBA" id="ARBA00022777"/>
    </source>
</evidence>
<evidence type="ECO:0000259" key="22">
    <source>
        <dbReference type="PROSITE" id="PS50011"/>
    </source>
</evidence>
<protein>
    <recommendedName>
        <fullName evidence="2">non-specific serine/threonine protein kinase</fullName>
        <ecNumber evidence="2">2.7.11.1</ecNumber>
    </recommendedName>
</protein>
<comment type="subcellular location">
    <subcellularLocation>
        <location evidence="1">Membrane</location>
        <topology evidence="1">Single-pass type I membrane protein</topology>
    </subcellularLocation>
</comment>
<gene>
    <name evidence="23" type="ORF">DEO72_LG3g2868</name>
</gene>
<keyword evidence="15" id="KW-0675">Receptor</keyword>
<dbReference type="GO" id="GO:0004674">
    <property type="term" value="F:protein serine/threonine kinase activity"/>
    <property type="evidence" value="ECO:0007669"/>
    <property type="project" value="UniProtKB-KW"/>
</dbReference>
<dbReference type="GO" id="GO:0005524">
    <property type="term" value="F:ATP binding"/>
    <property type="evidence" value="ECO:0007669"/>
    <property type="project" value="UniProtKB-KW"/>
</dbReference>
<evidence type="ECO:0000313" key="24">
    <source>
        <dbReference type="Proteomes" id="UP000501690"/>
    </source>
</evidence>
<feature type="domain" description="Protein kinase" evidence="22">
    <location>
        <begin position="662"/>
        <end position="943"/>
    </location>
</feature>
<evidence type="ECO:0000256" key="2">
    <source>
        <dbReference type="ARBA" id="ARBA00012513"/>
    </source>
</evidence>
<keyword evidence="12" id="KW-0067">ATP-binding</keyword>
<dbReference type="Proteomes" id="UP000501690">
    <property type="component" value="Linkage Group LG3"/>
</dbReference>
<dbReference type="PROSITE" id="PS00108">
    <property type="entry name" value="PROTEIN_KINASE_ST"/>
    <property type="match status" value="1"/>
</dbReference>
<evidence type="ECO:0000256" key="15">
    <source>
        <dbReference type="ARBA" id="ARBA00023170"/>
    </source>
</evidence>
<dbReference type="InterPro" id="IPR001245">
    <property type="entry name" value="Ser-Thr/Tyr_kinase_cat_dom"/>
</dbReference>
<dbReference type="Gene3D" id="2.60.120.430">
    <property type="entry name" value="Galactose-binding lectin"/>
    <property type="match status" value="1"/>
</dbReference>
<evidence type="ECO:0000256" key="6">
    <source>
        <dbReference type="ARBA" id="ARBA00022679"/>
    </source>
</evidence>
<feature type="coiled-coil region" evidence="19">
    <location>
        <begin position="1030"/>
        <end position="1078"/>
    </location>
</feature>
<feature type="transmembrane region" description="Helical" evidence="20">
    <location>
        <begin position="601"/>
        <end position="626"/>
    </location>
</feature>
<dbReference type="Gene3D" id="3.80.10.10">
    <property type="entry name" value="Ribonuclease Inhibitor"/>
    <property type="match status" value="2"/>
</dbReference>
<dbReference type="GO" id="GO:0016020">
    <property type="term" value="C:membrane"/>
    <property type="evidence" value="ECO:0007669"/>
    <property type="project" value="UniProtKB-SubCell"/>
</dbReference>
<dbReference type="InterPro" id="IPR012862">
    <property type="entry name" value="DUF1635"/>
</dbReference>
<dbReference type="FunFam" id="3.30.200.20:FF:000217">
    <property type="entry name" value="probable LRR receptor-like serine/threonine-protein kinase At1g53430"/>
    <property type="match status" value="1"/>
</dbReference>
<organism evidence="23 24">
    <name type="scientific">Vigna unguiculata</name>
    <name type="common">Cowpea</name>
    <dbReference type="NCBI Taxonomy" id="3917"/>
    <lineage>
        <taxon>Eukaryota</taxon>
        <taxon>Viridiplantae</taxon>
        <taxon>Streptophyta</taxon>
        <taxon>Embryophyta</taxon>
        <taxon>Tracheophyta</taxon>
        <taxon>Spermatophyta</taxon>
        <taxon>Magnoliopsida</taxon>
        <taxon>eudicotyledons</taxon>
        <taxon>Gunneridae</taxon>
        <taxon>Pentapetalae</taxon>
        <taxon>rosids</taxon>
        <taxon>fabids</taxon>
        <taxon>Fabales</taxon>
        <taxon>Fabaceae</taxon>
        <taxon>Papilionoideae</taxon>
        <taxon>50 kb inversion clade</taxon>
        <taxon>NPAAA clade</taxon>
        <taxon>indigoferoid/millettioid clade</taxon>
        <taxon>Phaseoleae</taxon>
        <taxon>Vigna</taxon>
    </lineage>
</organism>
<dbReference type="Pfam" id="PF07714">
    <property type="entry name" value="PK_Tyr_Ser-Thr"/>
    <property type="match status" value="1"/>
</dbReference>
<dbReference type="Gene3D" id="3.30.200.20">
    <property type="entry name" value="Phosphorylase Kinase, domain 1"/>
    <property type="match status" value="1"/>
</dbReference>
<evidence type="ECO:0000256" key="21">
    <source>
        <dbReference type="SAM" id="SignalP"/>
    </source>
</evidence>
<keyword evidence="14 20" id="KW-0472">Membrane</keyword>
<proteinExistence type="predicted"/>
<keyword evidence="7 20" id="KW-0812">Transmembrane</keyword>
<evidence type="ECO:0000256" key="19">
    <source>
        <dbReference type="SAM" id="Coils"/>
    </source>
</evidence>
<keyword evidence="10" id="KW-0547">Nucleotide-binding</keyword>
<evidence type="ECO:0000256" key="16">
    <source>
        <dbReference type="ARBA" id="ARBA00023180"/>
    </source>
</evidence>
<keyword evidence="11 23" id="KW-0418">Kinase</keyword>
<evidence type="ECO:0000256" key="14">
    <source>
        <dbReference type="ARBA" id="ARBA00023136"/>
    </source>
</evidence>
<evidence type="ECO:0000256" key="20">
    <source>
        <dbReference type="SAM" id="Phobius"/>
    </source>
</evidence>
<dbReference type="InterPro" id="IPR032675">
    <property type="entry name" value="LRR_dom_sf"/>
</dbReference>
<evidence type="ECO:0000256" key="12">
    <source>
        <dbReference type="ARBA" id="ARBA00022840"/>
    </source>
</evidence>
<feature type="chain" id="PRO_5020032729" description="non-specific serine/threonine protein kinase" evidence="21">
    <location>
        <begin position="24"/>
        <end position="1306"/>
    </location>
</feature>
<keyword evidence="16" id="KW-0325">Glycoprotein</keyword>
<feature type="signal peptide" evidence="21">
    <location>
        <begin position="1"/>
        <end position="23"/>
    </location>
</feature>
<accession>A0A4D6LJR7</accession>
<dbReference type="InterPro" id="IPR000719">
    <property type="entry name" value="Prot_kinase_dom"/>
</dbReference>
<dbReference type="Pfam" id="PF00560">
    <property type="entry name" value="LRR_1"/>
    <property type="match status" value="3"/>
</dbReference>
<evidence type="ECO:0000256" key="10">
    <source>
        <dbReference type="ARBA" id="ARBA00022741"/>
    </source>
</evidence>
<dbReference type="FunFam" id="1.10.510.10:FF:000044">
    <property type="entry name" value="Putative LRR receptor-like serine/threonine-protein kinase"/>
    <property type="match status" value="1"/>
</dbReference>
<dbReference type="EC" id="2.7.11.1" evidence="2"/>
<dbReference type="InterPro" id="IPR021720">
    <property type="entry name" value="Malectin_dom"/>
</dbReference>
<keyword evidence="8 21" id="KW-0732">Signal</keyword>
<dbReference type="PANTHER" id="PTHR48006">
    <property type="entry name" value="LEUCINE-RICH REPEAT-CONTAINING PROTEIN DDB_G0281931-RELATED"/>
    <property type="match status" value="1"/>
</dbReference>
<comment type="catalytic activity">
    <reaction evidence="17">
        <text>L-threonyl-[protein] + ATP = O-phospho-L-threonyl-[protein] + ADP + H(+)</text>
        <dbReference type="Rhea" id="RHEA:46608"/>
        <dbReference type="Rhea" id="RHEA-COMP:11060"/>
        <dbReference type="Rhea" id="RHEA-COMP:11605"/>
        <dbReference type="ChEBI" id="CHEBI:15378"/>
        <dbReference type="ChEBI" id="CHEBI:30013"/>
        <dbReference type="ChEBI" id="CHEBI:30616"/>
        <dbReference type="ChEBI" id="CHEBI:61977"/>
        <dbReference type="ChEBI" id="CHEBI:456216"/>
        <dbReference type="EC" id="2.7.11.1"/>
    </reaction>
</comment>
<keyword evidence="5" id="KW-0433">Leucine-rich repeat</keyword>
<keyword evidence="4" id="KW-0597">Phosphoprotein</keyword>
<dbReference type="PANTHER" id="PTHR48006:SF54">
    <property type="entry name" value="LRR RECEPTOR-LIKE KINASE"/>
    <property type="match status" value="1"/>
</dbReference>
<dbReference type="SUPFAM" id="SSF56112">
    <property type="entry name" value="Protein kinase-like (PK-like)"/>
    <property type="match status" value="1"/>
</dbReference>
<keyword evidence="3" id="KW-0723">Serine/threonine-protein kinase</keyword>
<keyword evidence="19" id="KW-0175">Coiled coil</keyword>
<name>A0A4D6LJR7_VIGUN</name>
<evidence type="ECO:0000256" key="18">
    <source>
        <dbReference type="ARBA" id="ARBA00048679"/>
    </source>
</evidence>
<dbReference type="InterPro" id="IPR008271">
    <property type="entry name" value="Ser/Thr_kinase_AS"/>
</dbReference>
<dbReference type="Gene3D" id="1.10.510.10">
    <property type="entry name" value="Transferase(Phosphotransferase) domain 1"/>
    <property type="match status" value="1"/>
</dbReference>
<dbReference type="Pfam" id="PF07795">
    <property type="entry name" value="DUF1635"/>
    <property type="match status" value="1"/>
</dbReference>
<evidence type="ECO:0000256" key="3">
    <source>
        <dbReference type="ARBA" id="ARBA00022527"/>
    </source>
</evidence>
<evidence type="ECO:0000256" key="17">
    <source>
        <dbReference type="ARBA" id="ARBA00047899"/>
    </source>
</evidence>
<dbReference type="SMART" id="SM00220">
    <property type="entry name" value="S_TKc"/>
    <property type="match status" value="1"/>
</dbReference>
<evidence type="ECO:0000256" key="7">
    <source>
        <dbReference type="ARBA" id="ARBA00022692"/>
    </source>
</evidence>
<dbReference type="InterPro" id="IPR001611">
    <property type="entry name" value="Leu-rich_rpt"/>
</dbReference>
<dbReference type="EMBL" id="CP039347">
    <property type="protein sequence ID" value="QCD88324.1"/>
    <property type="molecule type" value="Genomic_DNA"/>
</dbReference>
<dbReference type="Pfam" id="PF13855">
    <property type="entry name" value="LRR_8"/>
    <property type="match status" value="1"/>
</dbReference>
<dbReference type="PROSITE" id="PS50011">
    <property type="entry name" value="PROTEIN_KINASE_DOM"/>
    <property type="match status" value="1"/>
</dbReference>
<dbReference type="FunFam" id="3.80.10.10:FF:000433">
    <property type="entry name" value="Putative LRR receptor-like serine/threonine-protein kinase isoform A"/>
    <property type="match status" value="1"/>
</dbReference>
<dbReference type="Pfam" id="PF11721">
    <property type="entry name" value="Malectin"/>
    <property type="match status" value="1"/>
</dbReference>